<evidence type="ECO:0008006" key="5">
    <source>
        <dbReference type="Google" id="ProtNLM"/>
    </source>
</evidence>
<proteinExistence type="predicted"/>
<feature type="region of interest" description="Disordered" evidence="1">
    <location>
        <begin position="126"/>
        <end position="199"/>
    </location>
</feature>
<dbReference type="Proteomes" id="UP000644020">
    <property type="component" value="Unassembled WGS sequence"/>
</dbReference>
<comment type="caution">
    <text evidence="3">The sequence shown here is derived from an EMBL/GenBank/DDBJ whole genome shotgun (WGS) entry which is preliminary data.</text>
</comment>
<keyword evidence="4" id="KW-1185">Reference proteome</keyword>
<dbReference type="SUPFAM" id="SSF103473">
    <property type="entry name" value="MFS general substrate transporter"/>
    <property type="match status" value="1"/>
</dbReference>
<feature type="transmembrane region" description="Helical" evidence="2">
    <location>
        <begin position="27"/>
        <end position="45"/>
    </location>
</feature>
<keyword evidence="2" id="KW-0472">Membrane</keyword>
<dbReference type="Pfam" id="PF19609">
    <property type="entry name" value="DUF6114"/>
    <property type="match status" value="1"/>
</dbReference>
<reference evidence="3" key="2">
    <citation type="submission" date="2020-09" db="EMBL/GenBank/DDBJ databases">
        <authorList>
            <person name="Sun Q."/>
            <person name="Ohkuma M."/>
        </authorList>
    </citation>
    <scope>NUCLEOTIDE SEQUENCE</scope>
    <source>
        <strain evidence="3">JCM 4518</strain>
    </source>
</reference>
<dbReference type="RefSeq" id="WP_189975860.1">
    <property type="nucleotide sequence ID" value="NZ_BMUL01000003.1"/>
</dbReference>
<dbReference type="EMBL" id="BMUL01000003">
    <property type="protein sequence ID" value="GHA74215.1"/>
    <property type="molecule type" value="Genomic_DNA"/>
</dbReference>
<protein>
    <recommendedName>
        <fullName evidence="5">Integral membrane protein</fullName>
    </recommendedName>
</protein>
<sequence length="199" mass="20415">MSAETLASREVPKKENRFKVWRQTRPFWAGLFTMLGGVPIAYLPYGDMRLGNVTLAMATTAGAGALIIGVLLITLGLTMWFQPVVRVFAGVASIVLALVSIPVSNFGGLVIGFLLALVGGAMSASWAPAPPVEETEETEEAAGTGGTAETGEADATGETRPVPAAEAEHDGGPEIPAQGAYGIGTETTIDAKGGRNSAG</sequence>
<keyword evidence="2" id="KW-0812">Transmembrane</keyword>
<evidence type="ECO:0000313" key="4">
    <source>
        <dbReference type="Proteomes" id="UP000644020"/>
    </source>
</evidence>
<keyword evidence="2" id="KW-1133">Transmembrane helix</keyword>
<reference evidence="3" key="1">
    <citation type="journal article" date="2014" name="Int. J. Syst. Evol. Microbiol.">
        <title>Complete genome sequence of Corynebacterium casei LMG S-19264T (=DSM 44701T), isolated from a smear-ripened cheese.</title>
        <authorList>
            <consortium name="US DOE Joint Genome Institute (JGI-PGF)"/>
            <person name="Walter F."/>
            <person name="Albersmeier A."/>
            <person name="Kalinowski J."/>
            <person name="Ruckert C."/>
        </authorList>
    </citation>
    <scope>NUCLEOTIDE SEQUENCE</scope>
    <source>
        <strain evidence="3">JCM 4518</strain>
    </source>
</reference>
<evidence type="ECO:0000256" key="2">
    <source>
        <dbReference type="SAM" id="Phobius"/>
    </source>
</evidence>
<dbReference type="InterPro" id="IPR036259">
    <property type="entry name" value="MFS_trans_sf"/>
</dbReference>
<feature type="compositionally biased region" description="Low complexity" evidence="1">
    <location>
        <begin position="149"/>
        <end position="159"/>
    </location>
</feature>
<feature type="transmembrane region" description="Helical" evidence="2">
    <location>
        <begin position="57"/>
        <end position="77"/>
    </location>
</feature>
<accession>A0A918SVQ8</accession>
<dbReference type="AlphaFoldDB" id="A0A918SVQ8"/>
<evidence type="ECO:0000313" key="3">
    <source>
        <dbReference type="EMBL" id="GHA74215.1"/>
    </source>
</evidence>
<gene>
    <name evidence="3" type="ORF">GCM10010305_16150</name>
</gene>
<feature type="transmembrane region" description="Helical" evidence="2">
    <location>
        <begin position="84"/>
        <end position="103"/>
    </location>
</feature>
<dbReference type="InterPro" id="IPR046096">
    <property type="entry name" value="DUF6114"/>
</dbReference>
<name>A0A918SVQ8_9ACTN</name>
<organism evidence="3 4">
    <name type="scientific">Streptomyces termitum</name>
    <dbReference type="NCBI Taxonomy" id="67368"/>
    <lineage>
        <taxon>Bacteria</taxon>
        <taxon>Bacillati</taxon>
        <taxon>Actinomycetota</taxon>
        <taxon>Actinomycetes</taxon>
        <taxon>Kitasatosporales</taxon>
        <taxon>Streptomycetaceae</taxon>
        <taxon>Streptomyces</taxon>
    </lineage>
</organism>
<evidence type="ECO:0000256" key="1">
    <source>
        <dbReference type="SAM" id="MobiDB-lite"/>
    </source>
</evidence>